<evidence type="ECO:0000313" key="2">
    <source>
        <dbReference type="EMBL" id="KAF2731384.1"/>
    </source>
</evidence>
<evidence type="ECO:0000256" key="1">
    <source>
        <dbReference type="SAM" id="MobiDB-lite"/>
    </source>
</evidence>
<feature type="region of interest" description="Disordered" evidence="1">
    <location>
        <begin position="1"/>
        <end position="34"/>
    </location>
</feature>
<feature type="compositionally biased region" description="Low complexity" evidence="1">
    <location>
        <begin position="104"/>
        <end position="122"/>
    </location>
</feature>
<evidence type="ECO:0000313" key="3">
    <source>
        <dbReference type="Proteomes" id="UP000799444"/>
    </source>
</evidence>
<accession>A0A9P4UYH5</accession>
<dbReference type="Proteomes" id="UP000799444">
    <property type="component" value="Unassembled WGS sequence"/>
</dbReference>
<organism evidence="2 3">
    <name type="scientific">Polyplosphaeria fusca</name>
    <dbReference type="NCBI Taxonomy" id="682080"/>
    <lineage>
        <taxon>Eukaryota</taxon>
        <taxon>Fungi</taxon>
        <taxon>Dikarya</taxon>
        <taxon>Ascomycota</taxon>
        <taxon>Pezizomycotina</taxon>
        <taxon>Dothideomycetes</taxon>
        <taxon>Pleosporomycetidae</taxon>
        <taxon>Pleosporales</taxon>
        <taxon>Tetraplosphaeriaceae</taxon>
        <taxon>Polyplosphaeria</taxon>
    </lineage>
</organism>
<proteinExistence type="predicted"/>
<reference evidence="2" key="1">
    <citation type="journal article" date="2020" name="Stud. Mycol.">
        <title>101 Dothideomycetes genomes: a test case for predicting lifestyles and emergence of pathogens.</title>
        <authorList>
            <person name="Haridas S."/>
            <person name="Albert R."/>
            <person name="Binder M."/>
            <person name="Bloem J."/>
            <person name="Labutti K."/>
            <person name="Salamov A."/>
            <person name="Andreopoulos B."/>
            <person name="Baker S."/>
            <person name="Barry K."/>
            <person name="Bills G."/>
            <person name="Bluhm B."/>
            <person name="Cannon C."/>
            <person name="Castanera R."/>
            <person name="Culley D."/>
            <person name="Daum C."/>
            <person name="Ezra D."/>
            <person name="Gonzalez J."/>
            <person name="Henrissat B."/>
            <person name="Kuo A."/>
            <person name="Liang C."/>
            <person name="Lipzen A."/>
            <person name="Lutzoni F."/>
            <person name="Magnuson J."/>
            <person name="Mondo S."/>
            <person name="Nolan M."/>
            <person name="Ohm R."/>
            <person name="Pangilinan J."/>
            <person name="Park H.-J."/>
            <person name="Ramirez L."/>
            <person name="Alfaro M."/>
            <person name="Sun H."/>
            <person name="Tritt A."/>
            <person name="Yoshinaga Y."/>
            <person name="Zwiers L.-H."/>
            <person name="Turgeon B."/>
            <person name="Goodwin S."/>
            <person name="Spatafora J."/>
            <person name="Crous P."/>
            <person name="Grigoriev I."/>
        </authorList>
    </citation>
    <scope>NUCLEOTIDE SEQUENCE</scope>
    <source>
        <strain evidence="2">CBS 125425</strain>
    </source>
</reference>
<sequence>MSYSHDYDKDADYNHGSFEDYDEPHPDVAAHSASHATQGFAGYNRLDRDQTPPNGPDDFKIRGFATRLQSDPQATPRCNDRGHPMNQARNHANRNTVGPSDGETSSSPPSIFTRSSSLSTASYQPNSSPSIPATAIDLRPYDTLLQSRAVLFLQGNGKVHPSQYGSTLSQDLGLCCATFMTKYACAKEYECGWRHHALTAREREWIASLGGDDFLVEAVANSMLPDGVPDPTFELAAWMVQQGHVGEPRMAAARYREAVVRGRGSQSRSPVRREERGRY</sequence>
<feature type="compositionally biased region" description="Basic and acidic residues" evidence="1">
    <location>
        <begin position="1"/>
        <end position="13"/>
    </location>
</feature>
<feature type="compositionally biased region" description="Polar residues" evidence="1">
    <location>
        <begin position="87"/>
        <end position="98"/>
    </location>
</feature>
<gene>
    <name evidence="2" type="ORF">EJ04DRAFT_554792</name>
</gene>
<dbReference type="OrthoDB" id="3797593at2759"/>
<name>A0A9P4UYH5_9PLEO</name>
<keyword evidence="3" id="KW-1185">Reference proteome</keyword>
<feature type="region of interest" description="Disordered" evidence="1">
    <location>
        <begin position="68"/>
        <end position="131"/>
    </location>
</feature>
<dbReference type="EMBL" id="ML996197">
    <property type="protein sequence ID" value="KAF2731384.1"/>
    <property type="molecule type" value="Genomic_DNA"/>
</dbReference>
<dbReference type="AlphaFoldDB" id="A0A9P4UYH5"/>
<protein>
    <submittedName>
        <fullName evidence="2">Uncharacterized protein</fullName>
    </submittedName>
</protein>
<comment type="caution">
    <text evidence="2">The sequence shown here is derived from an EMBL/GenBank/DDBJ whole genome shotgun (WGS) entry which is preliminary data.</text>
</comment>